<dbReference type="OrthoDB" id="6262495at2759"/>
<dbReference type="PANTHER" id="PTHR13594">
    <property type="entry name" value="CENTRIOLAR COILED-COIL PROTEIN OF 110 KDA"/>
    <property type="match status" value="1"/>
</dbReference>
<dbReference type="GO" id="GO:0032053">
    <property type="term" value="P:ciliary basal body organization"/>
    <property type="evidence" value="ECO:0007669"/>
    <property type="project" value="TreeGrafter"/>
</dbReference>
<reference evidence="2" key="1">
    <citation type="submission" date="2019-07" db="EMBL/GenBank/DDBJ databases">
        <title>Annotation for the trematode Paragonimus miyazaki's.</title>
        <authorList>
            <person name="Choi Y.-J."/>
        </authorList>
    </citation>
    <scope>NUCLEOTIDE SEQUENCE</scope>
    <source>
        <strain evidence="2">Japan</strain>
    </source>
</reference>
<feature type="compositionally biased region" description="Basic residues" evidence="1">
    <location>
        <begin position="910"/>
        <end position="924"/>
    </location>
</feature>
<accession>A0A8S9YTU4</accession>
<comment type="caution">
    <text evidence="2">The sequence shown here is derived from an EMBL/GenBank/DDBJ whole genome shotgun (WGS) entry which is preliminary data.</text>
</comment>
<feature type="compositionally biased region" description="Polar residues" evidence="1">
    <location>
        <begin position="687"/>
        <end position="712"/>
    </location>
</feature>
<sequence>MVQLPSCALLSPCIDFVGNMQEDPYAAFKTAFEEQRCELQRLYARVSKLEEVNNDVLTFVKQTGNLPGLKSDGTVHEPCQCTFKDNELGLENITASSSICHKTDTLRGTHLNEPTVLDEDTAALISDTSAKSGCTRADTSQATVITDIIKQQTTELNKALQNLGLEPSKRTQLLDQVQTNLSSILSTQLSRHGPTLTVQPVPESHDFIAGAGGGGSSAPRSALPIDSPLHSSLGCSFGEGTLSAPCPASTDCSHEIIDFQSTSQGVAHLLGIPESVTPVCQSGVTTSPTTVNVQQRRRREELLRLNQRMLRPSSGSKAATIHVDVPCDYMQASHLKTPTPGSTWSTLPTPLPRTKCVLTHVPCAKDEILTHPVSTLQQLTALSSYRTVVPMNVKEKLVATEHFCPCGDRMHCPLSPAKQQRLASDPRVIRGFTLVVAFFRGHFVRQLLATHKVCDLIRTVKDTAKLALSMHVERQMSSSKFSDSDHADPQTNGGLSNEELVLEMRLLAQLRGALAQLHDIFFSWSLRNQIELMHISRSLPQRNKRAKARSIREEARYVDSQSSEVSNETWVHRGALEPRRRWNSSASQWIPRDPNEWPVKMMRRVPEKSECSGSSKLTKLIDSVRRSWPTNRPVGQKKNEPFPIANLTALAYGDSPVDVKQMSNKKPAIKRPLRRSHSSSGGSNNRQPSTEGSNTAQPPIHTRQSLENTSLEPLTYTPVRLYTPPSPNTLTLESTVPADTEMRMPLHQTAPPLQLGQSSLFRVRQLSQNLRAERRQHHELQSADKLILPSTTPRCVTLSSFGKRAPVKPFQQPSVSTRARFIQKEIITDSRKDVRIKQPSHTPSSDEASCTTQRRKVHVDAESERALGEVQEGSDVPFDSSFNLPYSVPGPLLEASAFPLAHAESERTHSMRRANRHSHCTRHLTRGKRLISRPVGNLPTIPNAPHSAGDWYPVRRRIIAAKYPDFFPSEPPQPIFEYEQRVLTPNNRSLSDLSSATTNSTKQGEVAHESAPVRCRNDELHPPPPNERIMDLPSHPINSPSYLRATWSIESGDAVTPYSPY</sequence>
<dbReference type="InterPro" id="IPR033207">
    <property type="entry name" value="CCP110"/>
</dbReference>
<gene>
    <name evidence="2" type="ORF">EG68_07660</name>
</gene>
<evidence type="ECO:0000313" key="2">
    <source>
        <dbReference type="EMBL" id="KAF7255318.1"/>
    </source>
</evidence>
<organism evidence="2 3">
    <name type="scientific">Paragonimus skrjabini miyazakii</name>
    <dbReference type="NCBI Taxonomy" id="59628"/>
    <lineage>
        <taxon>Eukaryota</taxon>
        <taxon>Metazoa</taxon>
        <taxon>Spiralia</taxon>
        <taxon>Lophotrochozoa</taxon>
        <taxon>Platyhelminthes</taxon>
        <taxon>Trematoda</taxon>
        <taxon>Digenea</taxon>
        <taxon>Plagiorchiida</taxon>
        <taxon>Troglotremata</taxon>
        <taxon>Troglotrematidae</taxon>
        <taxon>Paragonimus</taxon>
    </lineage>
</organism>
<dbReference type="GO" id="GO:0007099">
    <property type="term" value="P:centriole replication"/>
    <property type="evidence" value="ECO:0007669"/>
    <property type="project" value="InterPro"/>
</dbReference>
<feature type="compositionally biased region" description="Polar residues" evidence="1">
    <location>
        <begin position="987"/>
        <end position="1003"/>
    </location>
</feature>
<dbReference type="EMBL" id="JTDE01004082">
    <property type="protein sequence ID" value="KAF7255318.1"/>
    <property type="molecule type" value="Genomic_DNA"/>
</dbReference>
<evidence type="ECO:0000313" key="3">
    <source>
        <dbReference type="Proteomes" id="UP000822476"/>
    </source>
</evidence>
<dbReference type="PANTHER" id="PTHR13594:SF1">
    <property type="entry name" value="CENTRIOLAR COILED-COIL PROTEIN OF 110 KDA"/>
    <property type="match status" value="1"/>
</dbReference>
<dbReference type="GO" id="GO:1903723">
    <property type="term" value="P:negative regulation of centriole elongation"/>
    <property type="evidence" value="ECO:0007669"/>
    <property type="project" value="TreeGrafter"/>
</dbReference>
<feature type="region of interest" description="Disordered" evidence="1">
    <location>
        <begin position="904"/>
        <end position="924"/>
    </location>
</feature>
<feature type="region of interest" description="Disordered" evidence="1">
    <location>
        <begin position="830"/>
        <end position="854"/>
    </location>
</feature>
<name>A0A8S9YTU4_9TREM</name>
<feature type="region of interest" description="Disordered" evidence="1">
    <location>
        <begin position="658"/>
        <end position="729"/>
    </location>
</feature>
<dbReference type="AlphaFoldDB" id="A0A8S9YTU4"/>
<feature type="region of interest" description="Disordered" evidence="1">
    <location>
        <begin position="987"/>
        <end position="1034"/>
    </location>
</feature>
<keyword evidence="3" id="KW-1185">Reference proteome</keyword>
<dbReference type="GO" id="GO:0032465">
    <property type="term" value="P:regulation of cytokinesis"/>
    <property type="evidence" value="ECO:0007669"/>
    <property type="project" value="InterPro"/>
</dbReference>
<proteinExistence type="predicted"/>
<feature type="compositionally biased region" description="Basic residues" evidence="1">
    <location>
        <begin position="667"/>
        <end position="677"/>
    </location>
</feature>
<dbReference type="GO" id="GO:0005814">
    <property type="term" value="C:centriole"/>
    <property type="evidence" value="ECO:0007669"/>
    <property type="project" value="InterPro"/>
</dbReference>
<dbReference type="Proteomes" id="UP000822476">
    <property type="component" value="Unassembled WGS sequence"/>
</dbReference>
<protein>
    <submittedName>
        <fullName evidence="2">Uncharacterized protein</fullName>
    </submittedName>
</protein>
<evidence type="ECO:0000256" key="1">
    <source>
        <dbReference type="SAM" id="MobiDB-lite"/>
    </source>
</evidence>
<feature type="compositionally biased region" description="Polar residues" evidence="1">
    <location>
        <begin position="839"/>
        <end position="852"/>
    </location>
</feature>